<dbReference type="GO" id="GO:0005829">
    <property type="term" value="C:cytosol"/>
    <property type="evidence" value="ECO:0007669"/>
    <property type="project" value="GOC"/>
</dbReference>
<dbReference type="InterPro" id="IPR011993">
    <property type="entry name" value="PH-like_dom_sf"/>
</dbReference>
<feature type="domain" description="PH" evidence="2">
    <location>
        <begin position="20"/>
        <end position="114"/>
    </location>
</feature>
<sequence length="128" mass="14435">MAEAPATSNGVVRRDSTELVADKKGWLSKRTQFTYRWKPAWFVLKETQLLYGDNEKAVQKKINLLGAHVKEVDGNEMTFTWTITPKGGKRTFFLKANSEPEQREWIQAICDALVKSSTGHASTTCSVQ</sequence>
<dbReference type="SUPFAM" id="SSF50729">
    <property type="entry name" value="PH domain-like"/>
    <property type="match status" value="1"/>
</dbReference>
<dbReference type="Gene3D" id="2.30.29.30">
    <property type="entry name" value="Pleckstrin-homology domain (PH domain)/Phosphotyrosine-binding domain (PTB)"/>
    <property type="match status" value="1"/>
</dbReference>
<evidence type="ECO:0000313" key="4">
    <source>
        <dbReference type="Proteomes" id="UP001230051"/>
    </source>
</evidence>
<dbReference type="GO" id="GO:0007032">
    <property type="term" value="P:endosome organization"/>
    <property type="evidence" value="ECO:0007669"/>
    <property type="project" value="TreeGrafter"/>
</dbReference>
<dbReference type="GO" id="GO:0005769">
    <property type="term" value="C:early endosome"/>
    <property type="evidence" value="ECO:0007669"/>
    <property type="project" value="TreeGrafter"/>
</dbReference>
<proteinExistence type="predicted"/>
<evidence type="ECO:0000259" key="2">
    <source>
        <dbReference type="PROSITE" id="PS50003"/>
    </source>
</evidence>
<dbReference type="GO" id="GO:0005802">
    <property type="term" value="C:trans-Golgi network"/>
    <property type="evidence" value="ECO:0007669"/>
    <property type="project" value="TreeGrafter"/>
</dbReference>
<accession>A0AAD8GCN4</accession>
<dbReference type="PANTHER" id="PTHR22902">
    <property type="entry name" value="SESQUIPEDALIAN"/>
    <property type="match status" value="1"/>
</dbReference>
<dbReference type="PANTHER" id="PTHR22902:SF27">
    <property type="entry name" value="PLECKSTRIN HOMOLOGY DOMAIN-CONTAINING FAMILY A MEMBER 3"/>
    <property type="match status" value="1"/>
</dbReference>
<keyword evidence="4" id="KW-1185">Reference proteome</keyword>
<dbReference type="AlphaFoldDB" id="A0AAD8GCN4"/>
<comment type="caution">
    <text evidence="3">The sequence shown here is derived from an EMBL/GenBank/DDBJ whole genome shotgun (WGS) entry which is preliminary data.</text>
</comment>
<organism evidence="3 4">
    <name type="scientific">Acipenser oxyrinchus oxyrinchus</name>
    <dbReference type="NCBI Taxonomy" id="40147"/>
    <lineage>
        <taxon>Eukaryota</taxon>
        <taxon>Metazoa</taxon>
        <taxon>Chordata</taxon>
        <taxon>Craniata</taxon>
        <taxon>Vertebrata</taxon>
        <taxon>Euteleostomi</taxon>
        <taxon>Actinopterygii</taxon>
        <taxon>Chondrostei</taxon>
        <taxon>Acipenseriformes</taxon>
        <taxon>Acipenseridae</taxon>
        <taxon>Acipenser</taxon>
    </lineage>
</organism>
<dbReference type="SMART" id="SM00233">
    <property type="entry name" value="PH"/>
    <property type="match status" value="1"/>
</dbReference>
<gene>
    <name evidence="3" type="ORF">AOXY_G6891</name>
</gene>
<dbReference type="Pfam" id="PF00169">
    <property type="entry name" value="PH"/>
    <property type="match status" value="1"/>
</dbReference>
<dbReference type="EMBL" id="JAGXEW010000005">
    <property type="protein sequence ID" value="KAK1171945.1"/>
    <property type="molecule type" value="Genomic_DNA"/>
</dbReference>
<dbReference type="GO" id="GO:0055037">
    <property type="term" value="C:recycling endosome"/>
    <property type="evidence" value="ECO:0007669"/>
    <property type="project" value="TreeGrafter"/>
</dbReference>
<dbReference type="InterPro" id="IPR045188">
    <property type="entry name" value="Boi1/Boi2-like"/>
</dbReference>
<evidence type="ECO:0000313" key="3">
    <source>
        <dbReference type="EMBL" id="KAK1171945.1"/>
    </source>
</evidence>
<evidence type="ECO:0000256" key="1">
    <source>
        <dbReference type="ARBA" id="ARBA00022553"/>
    </source>
</evidence>
<reference evidence="3" key="1">
    <citation type="submission" date="2022-02" db="EMBL/GenBank/DDBJ databases">
        <title>Atlantic sturgeon de novo genome assembly.</title>
        <authorList>
            <person name="Stock M."/>
            <person name="Klopp C."/>
            <person name="Guiguen Y."/>
            <person name="Cabau C."/>
            <person name="Parinello H."/>
            <person name="Santidrian Yebra-Pimentel E."/>
            <person name="Kuhl H."/>
            <person name="Dirks R.P."/>
            <person name="Guessner J."/>
            <person name="Wuertz S."/>
            <person name="Du K."/>
            <person name="Schartl M."/>
        </authorList>
    </citation>
    <scope>NUCLEOTIDE SEQUENCE</scope>
    <source>
        <strain evidence="3">STURGEONOMICS-FGT-2020</strain>
        <tissue evidence="3">Whole blood</tissue>
    </source>
</reference>
<dbReference type="PROSITE" id="PS50003">
    <property type="entry name" value="PH_DOMAIN"/>
    <property type="match status" value="1"/>
</dbReference>
<keyword evidence="1" id="KW-0597">Phosphoprotein</keyword>
<name>A0AAD8GCN4_ACIOX</name>
<dbReference type="GO" id="GO:0042147">
    <property type="term" value="P:retrograde transport, endosome to Golgi"/>
    <property type="evidence" value="ECO:0007669"/>
    <property type="project" value="TreeGrafter"/>
</dbReference>
<dbReference type="InterPro" id="IPR001849">
    <property type="entry name" value="PH_domain"/>
</dbReference>
<dbReference type="GO" id="GO:0001881">
    <property type="term" value="P:receptor recycling"/>
    <property type="evidence" value="ECO:0007669"/>
    <property type="project" value="TreeGrafter"/>
</dbReference>
<protein>
    <recommendedName>
        <fullName evidence="2">PH domain-containing protein</fullName>
    </recommendedName>
</protein>
<dbReference type="Proteomes" id="UP001230051">
    <property type="component" value="Unassembled WGS sequence"/>
</dbReference>